<evidence type="ECO:0000256" key="2">
    <source>
        <dbReference type="ARBA" id="ARBA00023224"/>
    </source>
</evidence>
<evidence type="ECO:0000313" key="8">
    <source>
        <dbReference type="EMBL" id="SDH20250.1"/>
    </source>
</evidence>
<feature type="transmembrane region" description="Helical" evidence="5">
    <location>
        <begin position="7"/>
        <end position="29"/>
    </location>
</feature>
<dbReference type="RefSeq" id="WP_091935853.1">
    <property type="nucleotide sequence ID" value="NZ_FNCY01000004.1"/>
</dbReference>
<keyword evidence="5" id="KW-0812">Transmembrane</keyword>
<dbReference type="Proteomes" id="UP000198607">
    <property type="component" value="Unassembled WGS sequence"/>
</dbReference>
<keyword evidence="9" id="KW-1185">Reference proteome</keyword>
<evidence type="ECO:0000313" key="9">
    <source>
        <dbReference type="Proteomes" id="UP000198607"/>
    </source>
</evidence>
<dbReference type="FunFam" id="1.10.287.950:FF:000001">
    <property type="entry name" value="Methyl-accepting chemotaxis sensory transducer"/>
    <property type="match status" value="1"/>
</dbReference>
<dbReference type="PRINTS" id="PR00260">
    <property type="entry name" value="CHEMTRNSDUCR"/>
</dbReference>
<dbReference type="SUPFAM" id="SSF58104">
    <property type="entry name" value="Methyl-accepting chemotaxis protein (MCP) signaling domain"/>
    <property type="match status" value="1"/>
</dbReference>
<dbReference type="InterPro" id="IPR004089">
    <property type="entry name" value="MCPsignal_dom"/>
</dbReference>
<gene>
    <name evidence="8" type="ORF">SAMN05660652_01384</name>
</gene>
<evidence type="ECO:0000256" key="1">
    <source>
        <dbReference type="ARBA" id="ARBA00004370"/>
    </source>
</evidence>
<dbReference type="Pfam" id="PF00672">
    <property type="entry name" value="HAMP"/>
    <property type="match status" value="1"/>
</dbReference>
<evidence type="ECO:0000256" key="4">
    <source>
        <dbReference type="PROSITE-ProRule" id="PRU00284"/>
    </source>
</evidence>
<proteinExistence type="inferred from homology"/>
<evidence type="ECO:0000256" key="5">
    <source>
        <dbReference type="SAM" id="Phobius"/>
    </source>
</evidence>
<comment type="subcellular location">
    <subcellularLocation>
        <location evidence="1">Membrane</location>
    </subcellularLocation>
</comment>
<accession>A0A1G8AIU2</accession>
<feature type="domain" description="Methyl-accepting transducer" evidence="6">
    <location>
        <begin position="254"/>
        <end position="490"/>
    </location>
</feature>
<dbReference type="GO" id="GO:0016020">
    <property type="term" value="C:membrane"/>
    <property type="evidence" value="ECO:0007669"/>
    <property type="project" value="UniProtKB-SubCell"/>
</dbReference>
<dbReference type="EMBL" id="FNCY01000004">
    <property type="protein sequence ID" value="SDH20250.1"/>
    <property type="molecule type" value="Genomic_DNA"/>
</dbReference>
<keyword evidence="5" id="KW-1133">Transmembrane helix</keyword>
<reference evidence="8 9" key="1">
    <citation type="submission" date="2016-10" db="EMBL/GenBank/DDBJ databases">
        <authorList>
            <person name="de Groot N.N."/>
        </authorList>
    </citation>
    <scope>NUCLEOTIDE SEQUENCE [LARGE SCALE GENOMIC DNA]</scope>
    <source>
        <strain evidence="8 9">DSM 5885</strain>
    </source>
</reference>
<dbReference type="OrthoDB" id="8595413at2"/>
<dbReference type="PANTHER" id="PTHR32089">
    <property type="entry name" value="METHYL-ACCEPTING CHEMOTAXIS PROTEIN MCPB"/>
    <property type="match status" value="1"/>
</dbReference>
<dbReference type="SMART" id="SM00283">
    <property type="entry name" value="MA"/>
    <property type="match status" value="1"/>
</dbReference>
<feature type="domain" description="HAMP" evidence="7">
    <location>
        <begin position="196"/>
        <end position="249"/>
    </location>
</feature>
<keyword evidence="5" id="KW-0472">Membrane</keyword>
<dbReference type="InterPro" id="IPR004090">
    <property type="entry name" value="Chemotax_Me-accpt_rcpt"/>
</dbReference>
<dbReference type="PROSITE" id="PS50885">
    <property type="entry name" value="HAMP"/>
    <property type="match status" value="1"/>
</dbReference>
<protein>
    <submittedName>
        <fullName evidence="8">Methyl-accepting chemotaxis protein</fullName>
    </submittedName>
</protein>
<dbReference type="Pfam" id="PF00015">
    <property type="entry name" value="MCPsignal"/>
    <property type="match status" value="1"/>
</dbReference>
<organism evidence="8 9">
    <name type="scientific">Propionivibrio dicarboxylicus</name>
    <dbReference type="NCBI Taxonomy" id="83767"/>
    <lineage>
        <taxon>Bacteria</taxon>
        <taxon>Pseudomonadati</taxon>
        <taxon>Pseudomonadota</taxon>
        <taxon>Betaproteobacteria</taxon>
        <taxon>Rhodocyclales</taxon>
        <taxon>Rhodocyclaceae</taxon>
        <taxon>Propionivibrio</taxon>
    </lineage>
</organism>
<dbReference type="AlphaFoldDB" id="A0A1G8AIU2"/>
<dbReference type="STRING" id="83767.SAMN05660652_01384"/>
<feature type="transmembrane region" description="Helical" evidence="5">
    <location>
        <begin position="171"/>
        <end position="194"/>
    </location>
</feature>
<dbReference type="GO" id="GO:0007165">
    <property type="term" value="P:signal transduction"/>
    <property type="evidence" value="ECO:0007669"/>
    <property type="project" value="UniProtKB-KW"/>
</dbReference>
<evidence type="ECO:0000259" key="6">
    <source>
        <dbReference type="PROSITE" id="PS50111"/>
    </source>
</evidence>
<name>A0A1G8AIU2_9RHOO</name>
<sequence length="526" mass="56409">MTIRKKMIWLSILVIAGFLLVSVGTFFSLNQLNGAGSDFARRSGQVRQYLEIKASALSTILLDPASPESLRIFEEAEKNIRENSERLLASAHRQRTRDTIQAIQKQWQQYDQASRALFDLAKRDPAAANERLNAVYKNQFQPLQAAIEKNVAELSKDADASAAALHDHQSAILWLVVGPMTLLGLILVASFTLLSRNIGQSIQHIHALIERIESELDFTARGTVVNHDEIGDMILALNRLVGKLQDNLRSIAACAESVAEASSQMSATSSQVATAAQEQSDAAAGMAATVEEMAVSINHITDRTQEANRISCASGDLATTGEEIIGNTVGDINEIAQSVNGAAGSIEALEQQSHQISRVVAVIKEVADQTNLLALNAAIEAARAGEQGRGFAVVADEVRKLAERTASSTQEISTTIETMRASAGESVADMHAAVARVGQGVERAEAASESIRKIGDSSRSAVLVVDEISSAMREQGTATNNIAVQVERIAQMSEESSVAAKESAEAARSLDGLAREMRGIVARYRL</sequence>
<keyword evidence="2 4" id="KW-0807">Transducer</keyword>
<dbReference type="Gene3D" id="1.10.287.950">
    <property type="entry name" value="Methyl-accepting chemotaxis protein"/>
    <property type="match status" value="1"/>
</dbReference>
<dbReference type="GO" id="GO:0004888">
    <property type="term" value="F:transmembrane signaling receptor activity"/>
    <property type="evidence" value="ECO:0007669"/>
    <property type="project" value="InterPro"/>
</dbReference>
<dbReference type="PROSITE" id="PS50111">
    <property type="entry name" value="CHEMOTAXIS_TRANSDUC_2"/>
    <property type="match status" value="1"/>
</dbReference>
<dbReference type="SMART" id="SM00304">
    <property type="entry name" value="HAMP"/>
    <property type="match status" value="2"/>
</dbReference>
<comment type="similarity">
    <text evidence="3">Belongs to the methyl-accepting chemotaxis (MCP) protein family.</text>
</comment>
<dbReference type="CDD" id="cd11386">
    <property type="entry name" value="MCP_signal"/>
    <property type="match status" value="1"/>
</dbReference>
<dbReference type="InterPro" id="IPR003660">
    <property type="entry name" value="HAMP_dom"/>
</dbReference>
<dbReference type="PANTHER" id="PTHR32089:SF112">
    <property type="entry name" value="LYSOZYME-LIKE PROTEIN-RELATED"/>
    <property type="match status" value="1"/>
</dbReference>
<evidence type="ECO:0000259" key="7">
    <source>
        <dbReference type="PROSITE" id="PS50885"/>
    </source>
</evidence>
<dbReference type="GO" id="GO:0006935">
    <property type="term" value="P:chemotaxis"/>
    <property type="evidence" value="ECO:0007669"/>
    <property type="project" value="InterPro"/>
</dbReference>
<evidence type="ECO:0000256" key="3">
    <source>
        <dbReference type="ARBA" id="ARBA00029447"/>
    </source>
</evidence>